<proteinExistence type="predicted"/>
<accession>A0A0G0BAD7</accession>
<dbReference type="STRING" id="1618477.UR54_C0009G0036"/>
<comment type="caution">
    <text evidence="1">The sequence shown here is derived from an EMBL/GenBank/DDBJ whole genome shotgun (WGS) entry which is preliminary data.</text>
</comment>
<dbReference type="EMBL" id="LBPP01000009">
    <property type="protein sequence ID" value="KKP60706.1"/>
    <property type="molecule type" value="Genomic_DNA"/>
</dbReference>
<dbReference type="Proteomes" id="UP000034688">
    <property type="component" value="Unassembled WGS sequence"/>
</dbReference>
<sequence length="57" mass="6664">MKKYDSKLIKKLSEKLNKPSKYIVEQISKRAFIDNIAPEAELAKWARSYKISANSYK</sequence>
<dbReference type="AlphaFoldDB" id="A0A0G0BAD7"/>
<name>A0A0G0BAD7_9BACT</name>
<evidence type="ECO:0000313" key="1">
    <source>
        <dbReference type="EMBL" id="KKP60706.1"/>
    </source>
</evidence>
<evidence type="ECO:0000313" key="2">
    <source>
        <dbReference type="Proteomes" id="UP000034688"/>
    </source>
</evidence>
<reference evidence="1 2" key="1">
    <citation type="journal article" date="2015" name="Nature">
        <title>rRNA introns, odd ribosomes, and small enigmatic genomes across a large radiation of phyla.</title>
        <authorList>
            <person name="Brown C.T."/>
            <person name="Hug L.A."/>
            <person name="Thomas B.C."/>
            <person name="Sharon I."/>
            <person name="Castelle C.J."/>
            <person name="Singh A."/>
            <person name="Wilkins M.J."/>
            <person name="Williams K.H."/>
            <person name="Banfield J.F."/>
        </authorList>
    </citation>
    <scope>NUCLEOTIDE SEQUENCE [LARGE SCALE GENOMIC DNA]</scope>
</reference>
<gene>
    <name evidence="1" type="ORF">UR54_C0009G0036</name>
</gene>
<protein>
    <submittedName>
        <fullName evidence="1">Uncharacterized protein</fullName>
    </submittedName>
</protein>
<organism evidence="1 2">
    <name type="scientific">Candidatus Roizmanbacteria bacterium GW2011_GWA2_34_18</name>
    <dbReference type="NCBI Taxonomy" id="1618477"/>
    <lineage>
        <taxon>Bacteria</taxon>
        <taxon>Candidatus Roizmaniibacteriota</taxon>
    </lineage>
</organism>